<accession>D4LA08</accession>
<evidence type="ECO:0000313" key="2">
    <source>
        <dbReference type="EMBL" id="CBL16453.1"/>
    </source>
</evidence>
<proteinExistence type="predicted"/>
<dbReference type="KEGG" id="rch:RUM_02010"/>
<feature type="region of interest" description="Disordered" evidence="1">
    <location>
        <begin position="1"/>
        <end position="20"/>
    </location>
</feature>
<protein>
    <submittedName>
        <fullName evidence="2">Uncharacterized protein</fullName>
    </submittedName>
</protein>
<dbReference type="AlphaFoldDB" id="D4LA08"/>
<organism evidence="2 3">
    <name type="scientific">Ruminococcus champanellensis (strain DSM 18848 / JCM 17042 / KCTC 15320 / 18P13)</name>
    <dbReference type="NCBI Taxonomy" id="213810"/>
    <lineage>
        <taxon>Bacteria</taxon>
        <taxon>Bacillati</taxon>
        <taxon>Bacillota</taxon>
        <taxon>Clostridia</taxon>
        <taxon>Eubacteriales</taxon>
        <taxon>Oscillospiraceae</taxon>
        <taxon>Ruminococcus</taxon>
    </lineage>
</organism>
<evidence type="ECO:0000313" key="3">
    <source>
        <dbReference type="Proteomes" id="UP000007054"/>
    </source>
</evidence>
<gene>
    <name evidence="2" type="ordered locus">RUM_02010</name>
</gene>
<name>D4LA08_RUMC1</name>
<keyword evidence="3" id="KW-1185">Reference proteome</keyword>
<reference evidence="2" key="1">
    <citation type="submission" date="2010-03" db="EMBL/GenBank/DDBJ databases">
        <title>The genome sequence of Ruminococcus sp. 18P13.</title>
        <authorList>
            <consortium name="metaHIT consortium -- http://www.metahit.eu/"/>
            <person name="Pajon A."/>
            <person name="Turner K."/>
            <person name="Parkhill J."/>
            <person name="Bernalier A."/>
        </authorList>
    </citation>
    <scope>NUCLEOTIDE SEQUENCE [LARGE SCALE GENOMIC DNA]</scope>
    <source>
        <strain evidence="2">Type strain: 18P13</strain>
    </source>
</reference>
<dbReference type="EMBL" id="FP929052">
    <property type="protein sequence ID" value="CBL16453.1"/>
    <property type="molecule type" value="Genomic_DNA"/>
</dbReference>
<evidence type="ECO:0000256" key="1">
    <source>
        <dbReference type="SAM" id="MobiDB-lite"/>
    </source>
</evidence>
<reference evidence="2" key="2">
    <citation type="submission" date="2010-03" db="EMBL/GenBank/DDBJ databases">
        <authorList>
            <person name="Pajon A."/>
        </authorList>
    </citation>
    <scope>NUCLEOTIDE SEQUENCE</scope>
    <source>
        <strain evidence="2">Type strain: 18P13</strain>
    </source>
</reference>
<dbReference type="HOGENOM" id="CLU_3428341_0_0_9"/>
<sequence length="20" mass="2398">MQHPKLHIPMMLHKTQKGEI</sequence>
<dbReference type="Proteomes" id="UP000007054">
    <property type="component" value="Chromosome"/>
</dbReference>